<evidence type="ECO:0000313" key="3">
    <source>
        <dbReference type="EMBL" id="OCB85033.1"/>
    </source>
</evidence>
<keyword evidence="2" id="KW-0812">Transmembrane</keyword>
<feature type="transmembrane region" description="Helical" evidence="2">
    <location>
        <begin position="324"/>
        <end position="343"/>
    </location>
</feature>
<accession>A0A9Q5HS82</accession>
<comment type="caution">
    <text evidence="3">The sequence shown here is derived from an EMBL/GenBank/DDBJ whole genome shotgun (WGS) entry which is preliminary data.</text>
</comment>
<feature type="transmembrane region" description="Helical" evidence="2">
    <location>
        <begin position="198"/>
        <end position="222"/>
    </location>
</feature>
<feature type="transmembrane region" description="Helical" evidence="2">
    <location>
        <begin position="250"/>
        <end position="269"/>
    </location>
</feature>
<name>A0A9Q5HS82_SANBA</name>
<protein>
    <submittedName>
        <fullName evidence="3">Uncharacterized protein</fullName>
    </submittedName>
</protein>
<keyword evidence="2" id="KW-0472">Membrane</keyword>
<feature type="transmembrane region" description="Helical" evidence="2">
    <location>
        <begin position="164"/>
        <end position="186"/>
    </location>
</feature>
<feature type="region of interest" description="Disordered" evidence="1">
    <location>
        <begin position="354"/>
        <end position="386"/>
    </location>
</feature>
<gene>
    <name evidence="3" type="ORF">A7U60_g7990</name>
</gene>
<feature type="transmembrane region" description="Helical" evidence="2">
    <location>
        <begin position="295"/>
        <end position="312"/>
    </location>
</feature>
<feature type="compositionally biased region" description="Polar residues" evidence="1">
    <location>
        <begin position="375"/>
        <end position="386"/>
    </location>
</feature>
<dbReference type="Proteomes" id="UP000757232">
    <property type="component" value="Unassembled WGS sequence"/>
</dbReference>
<dbReference type="AlphaFoldDB" id="A0A9Q5HS82"/>
<keyword evidence="4" id="KW-1185">Reference proteome</keyword>
<evidence type="ECO:0000256" key="2">
    <source>
        <dbReference type="SAM" id="Phobius"/>
    </source>
</evidence>
<evidence type="ECO:0000256" key="1">
    <source>
        <dbReference type="SAM" id="MobiDB-lite"/>
    </source>
</evidence>
<evidence type="ECO:0000313" key="4">
    <source>
        <dbReference type="Proteomes" id="UP000757232"/>
    </source>
</evidence>
<sequence length="386" mass="42935">MLDLAIIVLIDSLWHQDRKLSIILKFLLELEAGFRLGILIYVTLFQNLAVAVLVEGMSICMSERIPSPTLGIVSWLVPMIYGLILLGLSLYKATEYWQLSSGFKIKYFWVNHTSQLRASWTDEIRKPDPRSSVSIIYFAVRAFTAQYESHDTRDLDEHWFSCLFSFWIGGFTNLVNIVLIDYILLIRVLALWQQNRKLSIILNILLGLDAGFGLGILIYGVLFEDLSVGSLGVGVTICIAHRASPRTLSIVSWLVPMTYGLVLLSLALYKAAEYWKMSSGFKGFHLVRVLIQDQVIYYGFVIFCSVCKIVNISTVEISPFASDVVRAVGSPALLCILGGQLLINLKQAGERGANGGTNYTPRTVSDIDFGENGPNDEQSSGQEGSA</sequence>
<proteinExistence type="predicted"/>
<feature type="transmembrane region" description="Helical" evidence="2">
    <location>
        <begin position="38"/>
        <end position="60"/>
    </location>
</feature>
<dbReference type="EMBL" id="LNZH02000212">
    <property type="protein sequence ID" value="OCB85033.1"/>
    <property type="molecule type" value="Genomic_DNA"/>
</dbReference>
<reference evidence="3" key="1">
    <citation type="submission" date="2016-06" db="EMBL/GenBank/DDBJ databases">
        <title>Draft Genome sequence of the fungus Inonotus baumii.</title>
        <authorList>
            <person name="Zhu H."/>
            <person name="Lin W."/>
        </authorList>
    </citation>
    <scope>NUCLEOTIDE SEQUENCE</scope>
    <source>
        <strain evidence="3">821</strain>
    </source>
</reference>
<organism evidence="3 4">
    <name type="scientific">Sanghuangporus baumii</name>
    <name type="common">Phellinus baumii</name>
    <dbReference type="NCBI Taxonomy" id="108892"/>
    <lineage>
        <taxon>Eukaryota</taxon>
        <taxon>Fungi</taxon>
        <taxon>Dikarya</taxon>
        <taxon>Basidiomycota</taxon>
        <taxon>Agaricomycotina</taxon>
        <taxon>Agaricomycetes</taxon>
        <taxon>Hymenochaetales</taxon>
        <taxon>Hymenochaetaceae</taxon>
        <taxon>Sanghuangporus</taxon>
    </lineage>
</organism>
<feature type="transmembrane region" description="Helical" evidence="2">
    <location>
        <begin position="72"/>
        <end position="91"/>
    </location>
</feature>
<dbReference type="OrthoDB" id="3256360at2759"/>
<keyword evidence="2" id="KW-1133">Transmembrane helix</keyword>